<sequence length="203" mass="23053">MKSPEAISPASTSSRVQTSEVGEVDTNENEIVNPDFSNRNPRNLERLALAVKDRGWGTVWPTRQYWHRFAMRPGPSVTSRSHDRDVTEGPGCTASLEPDRRLQRRGDRDVRGVRLERTAHHVTASVEHCSGNVVVSASTREWAVKKHLYSTKDAMACENIGRILSQRCLEAGIHFTFFREIPWVFRSESVRRKVDLLSIISLE</sequence>
<comment type="subcellular location">
    <subcellularLocation>
        <location evidence="1">Mitochondrion</location>
    </subcellularLocation>
</comment>
<comment type="caution">
    <text evidence="7">The sequence shown here is derived from an EMBL/GenBank/DDBJ whole genome shotgun (WGS) entry which is preliminary data.</text>
</comment>
<proteinExistence type="inferred from homology"/>
<comment type="similarity">
    <text evidence="2">Belongs to the universal ribosomal protein uL18 family.</text>
</comment>
<keyword evidence="4" id="KW-0496">Mitochondrion</keyword>
<feature type="compositionally biased region" description="Basic and acidic residues" evidence="6">
    <location>
        <begin position="97"/>
        <end position="106"/>
    </location>
</feature>
<evidence type="ECO:0000256" key="1">
    <source>
        <dbReference type="ARBA" id="ARBA00004173"/>
    </source>
</evidence>
<keyword evidence="5" id="KW-0687">Ribonucleoprotein</keyword>
<evidence type="ECO:0008006" key="9">
    <source>
        <dbReference type="Google" id="ProtNLM"/>
    </source>
</evidence>
<protein>
    <recommendedName>
        <fullName evidence="9">39S ribosomal protein L18, mitochondrial</fullName>
    </recommendedName>
</protein>
<dbReference type="EMBL" id="CAUEEQ010079019">
    <property type="protein sequence ID" value="CAJ0968181.1"/>
    <property type="molecule type" value="Genomic_DNA"/>
</dbReference>
<dbReference type="Gene3D" id="3.30.420.80">
    <property type="entry name" value="Ribosomal protein S11"/>
    <property type="match status" value="2"/>
</dbReference>
<dbReference type="PANTHER" id="PTHR12899:SF3">
    <property type="entry name" value="LARGE RIBOSOMAL SUBUNIT PROTEIN UL18M"/>
    <property type="match status" value="1"/>
</dbReference>
<dbReference type="SUPFAM" id="SSF53137">
    <property type="entry name" value="Translational machinery components"/>
    <property type="match status" value="1"/>
</dbReference>
<dbReference type="InterPro" id="IPR005484">
    <property type="entry name" value="Ribosomal_uL18_bac/plant/anim"/>
</dbReference>
<dbReference type="InterPro" id="IPR057268">
    <property type="entry name" value="Ribosomal_L18"/>
</dbReference>
<evidence type="ECO:0000256" key="3">
    <source>
        <dbReference type="ARBA" id="ARBA00022980"/>
    </source>
</evidence>
<evidence type="ECO:0000313" key="7">
    <source>
        <dbReference type="EMBL" id="CAJ0968181.1"/>
    </source>
</evidence>
<dbReference type="CDD" id="cd00432">
    <property type="entry name" value="Ribosomal_L18_L5e"/>
    <property type="match status" value="1"/>
</dbReference>
<name>A0ABN9MP15_9NEOB</name>
<gene>
    <name evidence="7" type="ORF">RIMI_LOCUS22873809</name>
</gene>
<feature type="compositionally biased region" description="Polar residues" evidence="6">
    <location>
        <begin position="9"/>
        <end position="20"/>
    </location>
</feature>
<feature type="region of interest" description="Disordered" evidence="6">
    <location>
        <begin position="1"/>
        <end position="39"/>
    </location>
</feature>
<evidence type="ECO:0000256" key="5">
    <source>
        <dbReference type="ARBA" id="ARBA00023274"/>
    </source>
</evidence>
<reference evidence="7" key="1">
    <citation type="submission" date="2023-07" db="EMBL/GenBank/DDBJ databases">
        <authorList>
            <person name="Stuckert A."/>
        </authorList>
    </citation>
    <scope>NUCLEOTIDE SEQUENCE</scope>
</reference>
<keyword evidence="8" id="KW-1185">Reference proteome</keyword>
<keyword evidence="3" id="KW-0689">Ribosomal protein</keyword>
<dbReference type="Proteomes" id="UP001176940">
    <property type="component" value="Unassembled WGS sequence"/>
</dbReference>
<evidence type="ECO:0000313" key="8">
    <source>
        <dbReference type="Proteomes" id="UP001176940"/>
    </source>
</evidence>
<dbReference type="InterPro" id="IPR036967">
    <property type="entry name" value="Ribosomal_uS11_sf"/>
</dbReference>
<evidence type="ECO:0000256" key="4">
    <source>
        <dbReference type="ARBA" id="ARBA00023128"/>
    </source>
</evidence>
<dbReference type="PANTHER" id="PTHR12899">
    <property type="entry name" value="39S RIBOSOMAL PROTEIN L18, MITOCHONDRIAL"/>
    <property type="match status" value="1"/>
</dbReference>
<feature type="region of interest" description="Disordered" evidence="6">
    <location>
        <begin position="74"/>
        <end position="106"/>
    </location>
</feature>
<accession>A0ABN9MP15</accession>
<evidence type="ECO:0000256" key="6">
    <source>
        <dbReference type="SAM" id="MobiDB-lite"/>
    </source>
</evidence>
<organism evidence="7 8">
    <name type="scientific">Ranitomeya imitator</name>
    <name type="common">mimic poison frog</name>
    <dbReference type="NCBI Taxonomy" id="111125"/>
    <lineage>
        <taxon>Eukaryota</taxon>
        <taxon>Metazoa</taxon>
        <taxon>Chordata</taxon>
        <taxon>Craniata</taxon>
        <taxon>Vertebrata</taxon>
        <taxon>Euteleostomi</taxon>
        <taxon>Amphibia</taxon>
        <taxon>Batrachia</taxon>
        <taxon>Anura</taxon>
        <taxon>Neobatrachia</taxon>
        <taxon>Hyloidea</taxon>
        <taxon>Dendrobatidae</taxon>
        <taxon>Dendrobatinae</taxon>
        <taxon>Ranitomeya</taxon>
    </lineage>
</organism>
<evidence type="ECO:0000256" key="2">
    <source>
        <dbReference type="ARBA" id="ARBA00007116"/>
    </source>
</evidence>